<evidence type="ECO:0000256" key="1">
    <source>
        <dbReference type="SAM" id="MobiDB-lite"/>
    </source>
</evidence>
<dbReference type="EMBL" id="RBNJ01008882">
    <property type="protein sequence ID" value="RUS27186.1"/>
    <property type="molecule type" value="Genomic_DNA"/>
</dbReference>
<evidence type="ECO:0000313" key="2">
    <source>
        <dbReference type="EMBL" id="RUS27186.1"/>
    </source>
</evidence>
<comment type="caution">
    <text evidence="2">The sequence shown here is derived from an EMBL/GenBank/DDBJ whole genome shotgun (WGS) entry which is preliminary data.</text>
</comment>
<reference evidence="2 3" key="1">
    <citation type="journal article" date="2018" name="New Phytol.">
        <title>Phylogenomics of Endogonaceae and evolution of mycorrhizas within Mucoromycota.</title>
        <authorList>
            <person name="Chang Y."/>
            <person name="Desiro A."/>
            <person name="Na H."/>
            <person name="Sandor L."/>
            <person name="Lipzen A."/>
            <person name="Clum A."/>
            <person name="Barry K."/>
            <person name="Grigoriev I.V."/>
            <person name="Martin F.M."/>
            <person name="Stajich J.E."/>
            <person name="Smith M.E."/>
            <person name="Bonito G."/>
            <person name="Spatafora J.W."/>
        </authorList>
    </citation>
    <scope>NUCLEOTIDE SEQUENCE [LARGE SCALE GENOMIC DNA]</scope>
    <source>
        <strain evidence="2 3">AD002</strain>
    </source>
</reference>
<evidence type="ECO:0000313" key="3">
    <source>
        <dbReference type="Proteomes" id="UP000274822"/>
    </source>
</evidence>
<dbReference type="Proteomes" id="UP000274822">
    <property type="component" value="Unassembled WGS sequence"/>
</dbReference>
<accession>A0A433QBK3</accession>
<feature type="compositionally biased region" description="Polar residues" evidence="1">
    <location>
        <begin position="1"/>
        <end position="14"/>
    </location>
</feature>
<keyword evidence="3" id="KW-1185">Reference proteome</keyword>
<proteinExistence type="predicted"/>
<name>A0A433QBK3_9FUNG</name>
<feature type="region of interest" description="Disordered" evidence="1">
    <location>
        <begin position="1"/>
        <end position="21"/>
    </location>
</feature>
<sequence>MSKRSMQSCGSASSLHEETPSQKVIEKMNIKYENAGVSGQFKDFLKTVVTFTGDLSALTCPTFFLNGQSLLEYSWGPRDDASGNTKVMREGAHIVVRTKLIGAVLHTLSSPTPARTGVIIRSSSPLLPNQPILLVSVLVRDCSC</sequence>
<protein>
    <submittedName>
        <fullName evidence="2">Uncharacterized protein</fullName>
    </submittedName>
</protein>
<organism evidence="2 3">
    <name type="scientific">Jimgerdemannia flammicorona</name>
    <dbReference type="NCBI Taxonomy" id="994334"/>
    <lineage>
        <taxon>Eukaryota</taxon>
        <taxon>Fungi</taxon>
        <taxon>Fungi incertae sedis</taxon>
        <taxon>Mucoromycota</taxon>
        <taxon>Mucoromycotina</taxon>
        <taxon>Endogonomycetes</taxon>
        <taxon>Endogonales</taxon>
        <taxon>Endogonaceae</taxon>
        <taxon>Jimgerdemannia</taxon>
    </lineage>
</organism>
<gene>
    <name evidence="2" type="ORF">BC938DRAFT_483611</name>
</gene>
<dbReference type="AlphaFoldDB" id="A0A433QBK3"/>